<keyword evidence="2" id="KW-1185">Reference proteome</keyword>
<sequence length="200" mass="20978">MAPESTRSGAVGVILPEDWFAIPLTDDTARTRAVAALVERQLDGTHAGPALRRDLHDQLKSQTAAARHAGGWLMAISLMRVRGAPVPASLVCAREGGAGLPGRTLEEIFDDLSREGGPTATVDAARGPWSTVVRRVVEPADGSSDSTQTPQLTATYYLDPGDGHGVIVLAFASPALDLRDGLLKLFDTVAMGVQRLSDGG</sequence>
<dbReference type="RefSeq" id="WP_110853634.1">
    <property type="nucleotide sequence ID" value="NZ_QKLZ01000017.1"/>
</dbReference>
<accession>A0A2Y9AW69</accession>
<reference evidence="1 2" key="1">
    <citation type="submission" date="2016-10" db="EMBL/GenBank/DDBJ databases">
        <authorList>
            <person name="Cai Z."/>
        </authorList>
    </citation>
    <scope>NUCLEOTIDE SEQUENCE [LARGE SCALE GENOMIC DNA]</scope>
    <source>
        <strain evidence="1 2">CGMCC 1.10826</strain>
    </source>
</reference>
<name>A0A2Y9AW69_9MICO</name>
<evidence type="ECO:0000313" key="1">
    <source>
        <dbReference type="EMBL" id="SSA46389.1"/>
    </source>
</evidence>
<evidence type="ECO:0000313" key="2">
    <source>
        <dbReference type="Proteomes" id="UP000250222"/>
    </source>
</evidence>
<dbReference type="OrthoDB" id="4832240at2"/>
<protein>
    <submittedName>
        <fullName evidence="1">Uncharacterized protein</fullName>
    </submittedName>
</protein>
<dbReference type="EMBL" id="UETB01000017">
    <property type="protein sequence ID" value="SSA46389.1"/>
    <property type="molecule type" value="Genomic_DNA"/>
</dbReference>
<organism evidence="1 2">
    <name type="scientific">Georgenia satyanarayanai</name>
    <dbReference type="NCBI Taxonomy" id="860221"/>
    <lineage>
        <taxon>Bacteria</taxon>
        <taxon>Bacillati</taxon>
        <taxon>Actinomycetota</taxon>
        <taxon>Actinomycetes</taxon>
        <taxon>Micrococcales</taxon>
        <taxon>Bogoriellaceae</taxon>
        <taxon>Georgenia</taxon>
    </lineage>
</organism>
<proteinExistence type="predicted"/>
<dbReference type="Proteomes" id="UP000250222">
    <property type="component" value="Unassembled WGS sequence"/>
</dbReference>
<dbReference type="AlphaFoldDB" id="A0A2Y9AW69"/>
<gene>
    <name evidence="1" type="ORF">SAMN05216184_11711</name>
</gene>